<feature type="transmembrane region" description="Helical" evidence="1">
    <location>
        <begin position="413"/>
        <end position="434"/>
    </location>
</feature>
<feature type="transmembrane region" description="Helical" evidence="1">
    <location>
        <begin position="666"/>
        <end position="685"/>
    </location>
</feature>
<dbReference type="PANTHER" id="PTHR11161:SF0">
    <property type="entry name" value="O-ACYLTRANSFERASE LIKE PROTEIN"/>
    <property type="match status" value="1"/>
</dbReference>
<feature type="transmembrane region" description="Helical" evidence="1">
    <location>
        <begin position="625"/>
        <end position="646"/>
    </location>
</feature>
<keyword evidence="1" id="KW-1133">Transmembrane helix</keyword>
<dbReference type="PANTHER" id="PTHR11161">
    <property type="entry name" value="O-ACYLTRANSFERASE"/>
    <property type="match status" value="1"/>
</dbReference>
<dbReference type="InterPro" id="IPR006621">
    <property type="entry name" value="Nose-resist-to-fluoxetine_N"/>
</dbReference>
<keyword evidence="5" id="KW-1185">Reference proteome</keyword>
<feature type="transmembrane region" description="Helical" evidence="1">
    <location>
        <begin position="475"/>
        <end position="497"/>
    </location>
</feature>
<feature type="transmembrane region" description="Helical" evidence="1">
    <location>
        <begin position="504"/>
        <end position="526"/>
    </location>
</feature>
<organism evidence="4 5">
    <name type="scientific">Porites lobata</name>
    <dbReference type="NCBI Taxonomy" id="104759"/>
    <lineage>
        <taxon>Eukaryota</taxon>
        <taxon>Metazoa</taxon>
        <taxon>Cnidaria</taxon>
        <taxon>Anthozoa</taxon>
        <taxon>Hexacorallia</taxon>
        <taxon>Scleractinia</taxon>
        <taxon>Fungiina</taxon>
        <taxon>Poritidae</taxon>
        <taxon>Porites</taxon>
    </lineage>
</organism>
<dbReference type="EMBL" id="CALNXK010000744">
    <property type="protein sequence ID" value="CAH3189631.1"/>
    <property type="molecule type" value="Genomic_DNA"/>
</dbReference>
<dbReference type="SMART" id="SM00703">
    <property type="entry name" value="NRF"/>
    <property type="match status" value="1"/>
</dbReference>
<feature type="chain" id="PRO_5045983419" description="Nose resistant-to-fluoxetine protein N-terminal domain-containing protein" evidence="2">
    <location>
        <begin position="28"/>
        <end position="714"/>
    </location>
</feature>
<gene>
    <name evidence="4" type="ORF">PLOB_00044269</name>
</gene>
<keyword evidence="1" id="KW-0472">Membrane</keyword>
<feature type="signal peptide" evidence="2">
    <location>
        <begin position="1"/>
        <end position="27"/>
    </location>
</feature>
<keyword evidence="1" id="KW-0812">Transmembrane</keyword>
<dbReference type="InterPro" id="IPR002656">
    <property type="entry name" value="Acyl_transf_3_dom"/>
</dbReference>
<accession>A0ABN8SD37</accession>
<comment type="caution">
    <text evidence="4">The sequence shown here is derived from an EMBL/GenBank/DDBJ whole genome shotgun (WGS) entry which is preliminary data.</text>
</comment>
<evidence type="ECO:0000313" key="4">
    <source>
        <dbReference type="EMBL" id="CAH3189631.1"/>
    </source>
</evidence>
<evidence type="ECO:0000313" key="5">
    <source>
        <dbReference type="Proteomes" id="UP001159405"/>
    </source>
</evidence>
<feature type="transmembrane region" description="Helical" evidence="1">
    <location>
        <begin position="587"/>
        <end position="605"/>
    </location>
</feature>
<evidence type="ECO:0000259" key="3">
    <source>
        <dbReference type="SMART" id="SM00703"/>
    </source>
</evidence>
<proteinExistence type="predicted"/>
<dbReference type="Pfam" id="PF01757">
    <property type="entry name" value="Acyl_transf_3"/>
    <property type="match status" value="1"/>
</dbReference>
<sequence>MAACSSFAVVFFSSFLVFLPFAAPLSASPGLLSDSYSQIAQKFGLSFPFPVIPSLSLNVSVQCNYSLHNLFSNPTLLEYYLDATGKPPSGILVGNLAWLGSYEECTKYVPGAHYCMAFFDTPIQPLTKAFPLQWGICAPKQCDEHDLTNLVDKFLAFLKLVNITIELSPRVAEAGSKEAKPIYCKKEPEYTTGVIITLTLCGIILSLCLVGTVLDVLISFFKPRPSTVNKSDGFMPIRNVSIATDNDQAPPHVPVFGKHDGISDNSQMIHSIPPEGTVSYSSSLTSFPEQPKEPNVVAKFLLCFSLIQNTNRILSTKVPPGAITSINGMRVLSMWWVILGHCYAFQVMTGLPSNLFTFFGIIKRFTFEAIGNATFSVDSFFFLSGFLVAYLSLRHMQKNNGQLPLFSYYFHRFWRLTPTYMFVLLFWNKLTVFLGEGPNWLNYQSDEACNKYWWTNLLYINNFYPTKFGASCMGWAWYLANDMQFYIIAPAILFMAYRFRLVGMLIIVGVLMGASFITTAIIFAHYDLAAVQLGAEAQAEAVKGIDASSLTYVKPYCRIAPYLVGMLLGYIVLHFRDWKMPKVRTYMFNVAGWCVAIVLALSTLYGEYKAVRKDNPKPFTRTENIIYGTFSRCAWGLALAWVIFACHRGLGGLVDKILSAHFWIPLSRLTYCAYLVHPIVLLTYLGSLETNHNYSDVLIVSNNSNVLSKTFYSN</sequence>
<evidence type="ECO:0000256" key="1">
    <source>
        <dbReference type="SAM" id="Phobius"/>
    </source>
</evidence>
<feature type="domain" description="Nose resistant-to-fluoxetine protein N-terminal" evidence="3">
    <location>
        <begin position="60"/>
        <end position="179"/>
    </location>
</feature>
<name>A0ABN8SD37_9CNID</name>
<keyword evidence="2" id="KW-0732">Signal</keyword>
<evidence type="ECO:0000256" key="2">
    <source>
        <dbReference type="SAM" id="SignalP"/>
    </source>
</evidence>
<feature type="transmembrane region" description="Helical" evidence="1">
    <location>
        <begin position="373"/>
        <end position="393"/>
    </location>
</feature>
<feature type="transmembrane region" description="Helical" evidence="1">
    <location>
        <begin position="194"/>
        <end position="221"/>
    </location>
</feature>
<feature type="transmembrane region" description="Helical" evidence="1">
    <location>
        <begin position="559"/>
        <end position="575"/>
    </location>
</feature>
<dbReference type="Proteomes" id="UP001159405">
    <property type="component" value="Unassembled WGS sequence"/>
</dbReference>
<dbReference type="Pfam" id="PF20146">
    <property type="entry name" value="NRF"/>
    <property type="match status" value="1"/>
</dbReference>
<protein>
    <recommendedName>
        <fullName evidence="3">Nose resistant-to-fluoxetine protein N-terminal domain-containing protein</fullName>
    </recommendedName>
</protein>
<feature type="transmembrane region" description="Helical" evidence="1">
    <location>
        <begin position="335"/>
        <end position="361"/>
    </location>
</feature>
<dbReference type="InterPro" id="IPR052728">
    <property type="entry name" value="O2_lipid_transport_reg"/>
</dbReference>
<reference evidence="4 5" key="1">
    <citation type="submission" date="2022-05" db="EMBL/GenBank/DDBJ databases">
        <authorList>
            <consortium name="Genoscope - CEA"/>
            <person name="William W."/>
        </authorList>
    </citation>
    <scope>NUCLEOTIDE SEQUENCE [LARGE SCALE GENOMIC DNA]</scope>
</reference>